<dbReference type="AlphaFoldDB" id="A0A5S4ESP3"/>
<proteinExistence type="predicted"/>
<comment type="caution">
    <text evidence="1">The sequence shown here is derived from an EMBL/GenBank/DDBJ whole genome shotgun (WGS) entry which is preliminary data.</text>
</comment>
<protein>
    <recommendedName>
        <fullName evidence="3">HIRAN domain-containing protein</fullName>
    </recommendedName>
</protein>
<gene>
    <name evidence="1" type="ORF">ACCUM_1626</name>
</gene>
<dbReference type="Proteomes" id="UP000306324">
    <property type="component" value="Unassembled WGS sequence"/>
</dbReference>
<sequence length="66" mass="7376">MLHRAGRIGYIAKPCCAAVANWLRGYTVDASIERINGKPERPLIYLFVKVASKARGFGEMPNLPTW</sequence>
<evidence type="ECO:0008006" key="3">
    <source>
        <dbReference type="Google" id="ProtNLM"/>
    </source>
</evidence>
<dbReference type="EMBL" id="SWAD01000007">
    <property type="protein sequence ID" value="TMQ78398.1"/>
    <property type="molecule type" value="Genomic_DNA"/>
</dbReference>
<evidence type="ECO:0000313" key="2">
    <source>
        <dbReference type="Proteomes" id="UP000306324"/>
    </source>
</evidence>
<reference evidence="1 2" key="1">
    <citation type="submission" date="2019-04" db="EMBL/GenBank/DDBJ databases">
        <title>A novel phosphate-accumulating bacterium identified in bioreactor for phosphate removal from wastewater.</title>
        <authorList>
            <person name="Kotlyarov R.Y."/>
            <person name="Beletsky A.V."/>
            <person name="Kallistova A.Y."/>
            <person name="Dorofeev A.G."/>
            <person name="Nikolaev Y.Y."/>
            <person name="Pimenov N.V."/>
            <person name="Ravin N.V."/>
            <person name="Mardanov A.V."/>
        </authorList>
    </citation>
    <scope>NUCLEOTIDE SEQUENCE [LARGE SCALE GENOMIC DNA]</scope>
    <source>
        <strain evidence="1 2">Bin19</strain>
    </source>
</reference>
<accession>A0A5S4ESP3</accession>
<name>A0A5S4ESP3_9PROT</name>
<organism evidence="1 2">
    <name type="scientific">Candidatus Accumulibacter phosphatis</name>
    <dbReference type="NCBI Taxonomy" id="327160"/>
    <lineage>
        <taxon>Bacteria</taxon>
        <taxon>Pseudomonadati</taxon>
        <taxon>Pseudomonadota</taxon>
        <taxon>Betaproteobacteria</taxon>
        <taxon>Candidatus Accumulibacter</taxon>
    </lineage>
</organism>
<evidence type="ECO:0000313" key="1">
    <source>
        <dbReference type="EMBL" id="TMQ78398.1"/>
    </source>
</evidence>
<keyword evidence="2" id="KW-1185">Reference proteome</keyword>